<sequence>MLTFDVETHLYQLLTQYDIKNRLGLTGDIYLGNDRPQDSYKEDIVLQCLECQFSKDREPTVQERATTGVAQILVYVPDVYVYKGVQGTQYISARYRLRFIASEVITAIRASWQGAKPHLMILKQSLTPLPEIHQHVATIVVGI</sequence>
<protein>
    <submittedName>
        <fullName evidence="1">Uncharacterized protein</fullName>
    </submittedName>
</protein>
<organism evidence="1 2">
    <name type="scientific">Capnocytophaga granulosa</name>
    <dbReference type="NCBI Taxonomy" id="45242"/>
    <lineage>
        <taxon>Bacteria</taxon>
        <taxon>Pseudomonadati</taxon>
        <taxon>Bacteroidota</taxon>
        <taxon>Flavobacteriia</taxon>
        <taxon>Flavobacteriales</taxon>
        <taxon>Flavobacteriaceae</taxon>
        <taxon>Capnocytophaga</taxon>
    </lineage>
</organism>
<reference evidence="1 2" key="1">
    <citation type="submission" date="2016-10" db="EMBL/GenBank/DDBJ databases">
        <authorList>
            <person name="Varghese N."/>
            <person name="Submissions S."/>
        </authorList>
    </citation>
    <scope>NUCLEOTIDE SEQUENCE [LARGE SCALE GENOMIC DNA]</scope>
    <source>
        <strain evidence="1 2">DSM 11449</strain>
    </source>
</reference>
<dbReference type="EMBL" id="FNND01000002">
    <property type="protein sequence ID" value="SDW47254.1"/>
    <property type="molecule type" value="Genomic_DNA"/>
</dbReference>
<proteinExistence type="predicted"/>
<accession>A0A1H2TVS1</accession>
<keyword evidence="2" id="KW-1185">Reference proteome</keyword>
<name>A0A1H2TVS1_9FLAO</name>
<evidence type="ECO:0000313" key="1">
    <source>
        <dbReference type="EMBL" id="SDW47254.1"/>
    </source>
</evidence>
<dbReference type="GeneID" id="85016406"/>
<dbReference type="Proteomes" id="UP000182771">
    <property type="component" value="Unassembled WGS sequence"/>
</dbReference>
<dbReference type="OrthoDB" id="1149248at2"/>
<dbReference type="RefSeq" id="WP_009640545.1">
    <property type="nucleotide sequence ID" value="NZ_CALGWW010000095.1"/>
</dbReference>
<comment type="caution">
    <text evidence="1">The sequence shown here is derived from an EMBL/GenBank/DDBJ whole genome shotgun (WGS) entry which is preliminary data.</text>
</comment>
<evidence type="ECO:0000313" key="2">
    <source>
        <dbReference type="Proteomes" id="UP000182771"/>
    </source>
</evidence>
<gene>
    <name evidence="1" type="ORF">SAMN05444420_102315</name>
</gene>
<dbReference type="AlphaFoldDB" id="A0A1H2TVS1"/>